<sequence>MDIHRHTHLDHRQIPRKDSRTLVTSGLWKLLVAAAFILLALVASMEIFGDTGGDFVAPNPPQQTEGE</sequence>
<evidence type="ECO:0000313" key="2">
    <source>
        <dbReference type="EMBL" id="MEQ1407211.1"/>
    </source>
</evidence>
<keyword evidence="1" id="KW-0472">Membrane</keyword>
<gene>
    <name evidence="2" type="ORF">ABK249_19955</name>
</gene>
<feature type="transmembrane region" description="Helical" evidence="1">
    <location>
        <begin position="21"/>
        <end position="43"/>
    </location>
</feature>
<dbReference type="Proteomes" id="UP001496627">
    <property type="component" value="Unassembled WGS sequence"/>
</dbReference>
<evidence type="ECO:0000256" key="1">
    <source>
        <dbReference type="SAM" id="Phobius"/>
    </source>
</evidence>
<name>A0ABV0M703_9HYPH</name>
<accession>A0ABV0M703</accession>
<keyword evidence="1" id="KW-0812">Transmembrane</keyword>
<evidence type="ECO:0000313" key="3">
    <source>
        <dbReference type="Proteomes" id="UP001496627"/>
    </source>
</evidence>
<protein>
    <submittedName>
        <fullName evidence="2">Uncharacterized protein</fullName>
    </submittedName>
</protein>
<proteinExistence type="predicted"/>
<reference evidence="2 3" key="1">
    <citation type="submission" date="2024-05" db="EMBL/GenBank/DDBJ databases">
        <title>Neorhizobium sp. Rsf11, a plant growth promoting and heavy metal resistant PAH-degrader.</title>
        <authorList>
            <person name="Golubev S.N."/>
            <person name="Muratova A.Y."/>
            <person name="Markelova M.I."/>
        </authorList>
    </citation>
    <scope>NUCLEOTIDE SEQUENCE [LARGE SCALE GENOMIC DNA]</scope>
    <source>
        <strain evidence="2 3">Rsf11</strain>
    </source>
</reference>
<keyword evidence="1" id="KW-1133">Transmembrane helix</keyword>
<dbReference type="RefSeq" id="WP_037152655.1">
    <property type="nucleotide sequence ID" value="NZ_JBEAAL010000016.1"/>
</dbReference>
<comment type="caution">
    <text evidence="2">The sequence shown here is derived from an EMBL/GenBank/DDBJ whole genome shotgun (WGS) entry which is preliminary data.</text>
</comment>
<dbReference type="EMBL" id="JBEAAL010000016">
    <property type="protein sequence ID" value="MEQ1407211.1"/>
    <property type="molecule type" value="Genomic_DNA"/>
</dbReference>
<keyword evidence="3" id="KW-1185">Reference proteome</keyword>
<organism evidence="2 3">
    <name type="scientific">Neorhizobium phenanthreniclasticum</name>
    <dbReference type="NCBI Taxonomy" id="3157917"/>
    <lineage>
        <taxon>Bacteria</taxon>
        <taxon>Pseudomonadati</taxon>
        <taxon>Pseudomonadota</taxon>
        <taxon>Alphaproteobacteria</taxon>
        <taxon>Hyphomicrobiales</taxon>
        <taxon>Rhizobiaceae</taxon>
        <taxon>Rhizobium/Agrobacterium group</taxon>
        <taxon>Neorhizobium</taxon>
    </lineage>
</organism>